<keyword evidence="1" id="KW-0805">Transcription regulation</keyword>
<dbReference type="PANTHER" id="PTHR47894">
    <property type="entry name" value="HTH-TYPE TRANSCRIPTIONAL REGULATOR GADX"/>
    <property type="match status" value="1"/>
</dbReference>
<dbReference type="PROSITE" id="PS01124">
    <property type="entry name" value="HTH_ARAC_FAMILY_2"/>
    <property type="match status" value="1"/>
</dbReference>
<dbReference type="SMART" id="SM00342">
    <property type="entry name" value="HTH_ARAC"/>
    <property type="match status" value="1"/>
</dbReference>
<keyword evidence="2" id="KW-0238">DNA-binding</keyword>
<organism evidence="5 6">
    <name type="scientific">Novosphingobium soli</name>
    <dbReference type="NCBI Taxonomy" id="574956"/>
    <lineage>
        <taxon>Bacteria</taxon>
        <taxon>Pseudomonadati</taxon>
        <taxon>Pseudomonadota</taxon>
        <taxon>Alphaproteobacteria</taxon>
        <taxon>Sphingomonadales</taxon>
        <taxon>Sphingomonadaceae</taxon>
        <taxon>Novosphingobium</taxon>
    </lineage>
</organism>
<dbReference type="Proteomes" id="UP001589798">
    <property type="component" value="Unassembled WGS sequence"/>
</dbReference>
<dbReference type="Gene3D" id="1.10.10.60">
    <property type="entry name" value="Homeodomain-like"/>
    <property type="match status" value="1"/>
</dbReference>
<reference evidence="5 6" key="1">
    <citation type="submission" date="2024-09" db="EMBL/GenBank/DDBJ databases">
        <authorList>
            <person name="Sun Q."/>
            <person name="Mori K."/>
        </authorList>
    </citation>
    <scope>NUCLEOTIDE SEQUENCE [LARGE SCALE GENOMIC DNA]</scope>
    <source>
        <strain evidence="5 6">CCM 7706</strain>
    </source>
</reference>
<evidence type="ECO:0000313" key="5">
    <source>
        <dbReference type="EMBL" id="MFC0203433.1"/>
    </source>
</evidence>
<dbReference type="PANTHER" id="PTHR47894:SF1">
    <property type="entry name" value="HTH-TYPE TRANSCRIPTIONAL REGULATOR VQSM"/>
    <property type="match status" value="1"/>
</dbReference>
<evidence type="ECO:0000259" key="4">
    <source>
        <dbReference type="PROSITE" id="PS01124"/>
    </source>
</evidence>
<accession>A0ABV6CRS2</accession>
<dbReference type="Pfam" id="PF12833">
    <property type="entry name" value="HTH_18"/>
    <property type="match status" value="1"/>
</dbReference>
<sequence>MEATVFKPSKLRTYLKLAEDAGMSADAILDGSGASWADIHALKPFDLPTIARMFDLLARRTPPGFAITSAYSSRVRHYGVVGFATMSMPTLREALQHWARYSLIAGDPLVTTIEEHGDEWRMDFETRIEMSPAARRYCIEAAVAALEPVIEELTNQPARSLRIDFAFEDGDALEAYRLFRAPSLRFSRKSTAYYGLRGDLDRPIPTSDEFVQTLFHQQCDQYLSELVQTRTLAERMEDLLRESAGNLPSLDEVAAALGMSRRTIQRQLGEEGLSFHEVVKRFRQRHAYMLLREPSPKMKAIAYTLGFYDVGNFRRAFREWTGQSISEWLANPSP</sequence>
<dbReference type="InterPro" id="IPR009057">
    <property type="entry name" value="Homeodomain-like_sf"/>
</dbReference>
<proteinExistence type="predicted"/>
<evidence type="ECO:0000256" key="3">
    <source>
        <dbReference type="ARBA" id="ARBA00023163"/>
    </source>
</evidence>
<dbReference type="InterPro" id="IPR032687">
    <property type="entry name" value="AraC-type_N"/>
</dbReference>
<keyword evidence="6" id="KW-1185">Reference proteome</keyword>
<keyword evidence="3" id="KW-0804">Transcription</keyword>
<name>A0ABV6CRS2_9SPHN</name>
<dbReference type="SUPFAM" id="SSF46689">
    <property type="entry name" value="Homeodomain-like"/>
    <property type="match status" value="1"/>
</dbReference>
<evidence type="ECO:0000256" key="2">
    <source>
        <dbReference type="ARBA" id="ARBA00023125"/>
    </source>
</evidence>
<evidence type="ECO:0000313" key="6">
    <source>
        <dbReference type="Proteomes" id="UP001589798"/>
    </source>
</evidence>
<evidence type="ECO:0000256" key="1">
    <source>
        <dbReference type="ARBA" id="ARBA00023015"/>
    </source>
</evidence>
<protein>
    <submittedName>
        <fullName evidence="5">AraC family transcriptional regulator ligand-binding domain-containing protein</fullName>
    </submittedName>
</protein>
<dbReference type="RefSeq" id="WP_379486207.1">
    <property type="nucleotide sequence ID" value="NZ_JBHLWK010000007.1"/>
</dbReference>
<dbReference type="Pfam" id="PF12625">
    <property type="entry name" value="Arabinose_bd"/>
    <property type="match status" value="1"/>
</dbReference>
<feature type="domain" description="HTH araC/xylS-type" evidence="4">
    <location>
        <begin position="234"/>
        <end position="331"/>
    </location>
</feature>
<comment type="caution">
    <text evidence="5">The sequence shown here is derived from an EMBL/GenBank/DDBJ whole genome shotgun (WGS) entry which is preliminary data.</text>
</comment>
<dbReference type="EMBL" id="JBHLWK010000007">
    <property type="protein sequence ID" value="MFC0203433.1"/>
    <property type="molecule type" value="Genomic_DNA"/>
</dbReference>
<gene>
    <name evidence="5" type="ORF">ACFFJC_04005</name>
</gene>
<dbReference type="InterPro" id="IPR018060">
    <property type="entry name" value="HTH_AraC"/>
</dbReference>